<dbReference type="OrthoDB" id="2750871at2759"/>
<dbReference type="PANTHER" id="PTHR33096">
    <property type="entry name" value="CXC2 DOMAIN-CONTAINING PROTEIN"/>
    <property type="match status" value="1"/>
</dbReference>
<dbReference type="eggNOG" id="ENOG502SJXV">
    <property type="taxonomic scope" value="Eukaryota"/>
</dbReference>
<protein>
    <recommendedName>
        <fullName evidence="1">CxC2-like cysteine cluster KDZ transposase-associated domain-containing protein</fullName>
    </recommendedName>
</protein>
<reference evidence="2 3" key="1">
    <citation type="journal article" date="2012" name="Science">
        <title>The Paleozoic origin of enzymatic lignin decomposition reconstructed from 31 fungal genomes.</title>
        <authorList>
            <person name="Floudas D."/>
            <person name="Binder M."/>
            <person name="Riley R."/>
            <person name="Barry K."/>
            <person name="Blanchette R.A."/>
            <person name="Henrissat B."/>
            <person name="Martinez A.T."/>
            <person name="Otillar R."/>
            <person name="Spatafora J.W."/>
            <person name="Yadav J.S."/>
            <person name="Aerts A."/>
            <person name="Benoit I."/>
            <person name="Boyd A."/>
            <person name="Carlson A."/>
            <person name="Copeland A."/>
            <person name="Coutinho P.M."/>
            <person name="de Vries R.P."/>
            <person name="Ferreira P."/>
            <person name="Findley K."/>
            <person name="Foster B."/>
            <person name="Gaskell J."/>
            <person name="Glotzer D."/>
            <person name="Gorecki P."/>
            <person name="Heitman J."/>
            <person name="Hesse C."/>
            <person name="Hori C."/>
            <person name="Igarashi K."/>
            <person name="Jurgens J.A."/>
            <person name="Kallen N."/>
            <person name="Kersten P."/>
            <person name="Kohler A."/>
            <person name="Kuees U."/>
            <person name="Kumar T.K.A."/>
            <person name="Kuo A."/>
            <person name="LaButti K."/>
            <person name="Larrondo L.F."/>
            <person name="Lindquist E."/>
            <person name="Ling A."/>
            <person name="Lombard V."/>
            <person name="Lucas S."/>
            <person name="Lundell T."/>
            <person name="Martin R."/>
            <person name="McLaughlin D.J."/>
            <person name="Morgenstern I."/>
            <person name="Morin E."/>
            <person name="Murat C."/>
            <person name="Nagy L.G."/>
            <person name="Nolan M."/>
            <person name="Ohm R.A."/>
            <person name="Patyshakuliyeva A."/>
            <person name="Rokas A."/>
            <person name="Ruiz-Duenas F.J."/>
            <person name="Sabat G."/>
            <person name="Salamov A."/>
            <person name="Samejima M."/>
            <person name="Schmutz J."/>
            <person name="Slot J.C."/>
            <person name="St John F."/>
            <person name="Stenlid J."/>
            <person name="Sun H."/>
            <person name="Sun S."/>
            <person name="Syed K."/>
            <person name="Tsang A."/>
            <person name="Wiebenga A."/>
            <person name="Young D."/>
            <person name="Pisabarro A."/>
            <person name="Eastwood D.C."/>
            <person name="Martin F."/>
            <person name="Cullen D."/>
            <person name="Grigoriev I.V."/>
            <person name="Hibbett D.S."/>
        </authorList>
    </citation>
    <scope>NUCLEOTIDE SEQUENCE</scope>
    <source>
        <strain evidence="3">FP-58527</strain>
    </source>
</reference>
<dbReference type="STRING" id="743788.S8F9N6"/>
<accession>S8F9N6</accession>
<name>S8F9N6_FOMSC</name>
<evidence type="ECO:0000313" key="2">
    <source>
        <dbReference type="EMBL" id="EPS98310.1"/>
    </source>
</evidence>
<dbReference type="PANTHER" id="PTHR33096:SF1">
    <property type="entry name" value="CXC1-LIKE CYSTEINE CLUSTER ASSOCIATED WITH KDZ TRANSPOSASES DOMAIN-CONTAINING PROTEIN"/>
    <property type="match status" value="1"/>
</dbReference>
<dbReference type="Pfam" id="PF18803">
    <property type="entry name" value="CxC2"/>
    <property type="match status" value="1"/>
</dbReference>
<dbReference type="Proteomes" id="UP000015241">
    <property type="component" value="Unassembled WGS sequence"/>
</dbReference>
<feature type="domain" description="CxC2-like cysteine cluster KDZ transposase-associated" evidence="1">
    <location>
        <begin position="85"/>
        <end position="188"/>
    </location>
</feature>
<sequence length="920" mass="104882">LQTPAEFMRQWLPYRDKFIECVLDMEGPAISTRDCVNCGTQYSLWRCLDCADRAMLCTACCRERHRHHYLHRVEKWSWYYEASSLYEVGVKLRLGHNRLACQSSQLLSDEKLRVVDTNGVHDVRITWCACPQAAEHPLQLLSMGLYPASVISPKTAFTFRVLSDFLLANKVSAITAQSYFQRLRRLTNPAFPHRVPDRYRELLRCSRQWRNMKHRKWNGFGHDQGEVPAGGLALDCVACPRPTVNLAPGWENDEDQWKFMPTFVMDGNFSAEHLRPRGLGDDVALGDGQGFMVTDAPYKAHLANSREVSEQSKCNAHKAVNRGAAARADMEATGIGAVACGRHGCFLPHAVVDFQKGERQMNMDYALSEALKSVTGAKRLLVMYDVACQYSKKLPKRFTDSSSLTWPASAEVVYWGIGLFHVHAHQRECLPKYSPSFIPGAGTVDGEIIETLWSSLNRIASSTRAMSTSHRKEVMDDHMNDSNWRKTVGMVTMLCKRFQEASKNKTLSLEFLQALEQSANPAQLQEWRDIEVTARAERHHNLDVMMPYEVTMEKAPGRREMQLRLEADEGRKADEPGQVSWLAEGIALPEQQLGISALARSLGRQASVDGRLKLVARRNRLQHALGLFETKASMYWGEDTDDEEVHQATLYNEWEDVDDEPIDEWLEQGEPEDAIHPETIPVRLPSTLGLNTLTRRKQQELAHQELQLREGQANDALHRLREVLGMKSVVFATDVREAQNSQRLSTRAWNNIQSLAKTINEHARVYTHARDAMKRLLMEDQLASRFQPLEQSDLRVITEVVDNKEPGARDKAVPWIWAVDVGGDTANSAWLTEMHRVNWLRQKARSDRWKEQHVLVQEEMKQTVRTFEWKASRWDSLQGHIRPGHQSYARRQSALWRGMAVAAREEFLRVAGLAIPDTST</sequence>
<evidence type="ECO:0000259" key="1">
    <source>
        <dbReference type="Pfam" id="PF18803"/>
    </source>
</evidence>
<dbReference type="InterPro" id="IPR041457">
    <property type="entry name" value="CxC2_KDZ-assoc"/>
</dbReference>
<dbReference type="InParanoid" id="S8F9N6"/>
<dbReference type="Pfam" id="PF18758">
    <property type="entry name" value="KDZ"/>
    <property type="match status" value="1"/>
</dbReference>
<organism evidence="2 3">
    <name type="scientific">Fomitopsis schrenkii</name>
    <name type="common">Brown rot fungus</name>
    <dbReference type="NCBI Taxonomy" id="2126942"/>
    <lineage>
        <taxon>Eukaryota</taxon>
        <taxon>Fungi</taxon>
        <taxon>Dikarya</taxon>
        <taxon>Basidiomycota</taxon>
        <taxon>Agaricomycotina</taxon>
        <taxon>Agaricomycetes</taxon>
        <taxon>Polyporales</taxon>
        <taxon>Fomitopsis</taxon>
    </lineage>
</organism>
<dbReference type="AlphaFoldDB" id="S8F9N6"/>
<gene>
    <name evidence="2" type="ORF">FOMPIDRAFT_59073</name>
</gene>
<dbReference type="InterPro" id="IPR040521">
    <property type="entry name" value="KDZ"/>
</dbReference>
<dbReference type="HOGENOM" id="CLU_003703_13_1_1"/>
<keyword evidence="3" id="KW-1185">Reference proteome</keyword>
<evidence type="ECO:0000313" key="3">
    <source>
        <dbReference type="Proteomes" id="UP000015241"/>
    </source>
</evidence>
<proteinExistence type="predicted"/>
<dbReference type="CDD" id="cd19757">
    <property type="entry name" value="Bbox1"/>
    <property type="match status" value="1"/>
</dbReference>
<feature type="non-terminal residue" evidence="2">
    <location>
        <position position="1"/>
    </location>
</feature>
<dbReference type="EMBL" id="KE504167">
    <property type="protein sequence ID" value="EPS98310.1"/>
    <property type="molecule type" value="Genomic_DNA"/>
</dbReference>